<dbReference type="InterPro" id="IPR002110">
    <property type="entry name" value="Ankyrin_rpt"/>
</dbReference>
<dbReference type="CDD" id="cd16655">
    <property type="entry name" value="RING-Ubox_WDSUB1-like"/>
    <property type="match status" value="1"/>
</dbReference>
<dbReference type="Gene3D" id="1.25.40.20">
    <property type="entry name" value="Ankyrin repeat-containing domain"/>
    <property type="match status" value="1"/>
</dbReference>
<dbReference type="GO" id="GO:0004842">
    <property type="term" value="F:ubiquitin-protein transferase activity"/>
    <property type="evidence" value="ECO:0007669"/>
    <property type="project" value="InterPro"/>
</dbReference>
<sequence length="310" mass="31249">PSSSGTASPARSSGSLTAPAAAAATAVGAVSPAASGAAAAAAPPSPRGPTLVARLVSHPDSSGLTPLHFAVAANCLPAVRLLLAAGAPYTAQASSDNLEAFMPCNAGWTCLHVAALRGHFDAALLVLSHHASLSSEQQAAEWRPARTCRSSDPRAIPDRRGSLAAALAAARRHTDLAALLATERPLSACLAAAAAGGGGVVVGPDGREVRPPAMFVCPITQDVMREPVVASDGFSYERAAIARWMDAGRLASPMTNLPFTSRLLFPNNVIMSAIKEWRQQHQQPDPTAVAAQAAEAVAAGAGAAGEAAGT</sequence>
<dbReference type="GO" id="GO:0016567">
    <property type="term" value="P:protein ubiquitination"/>
    <property type="evidence" value="ECO:0007669"/>
    <property type="project" value="InterPro"/>
</dbReference>
<proteinExistence type="predicted"/>
<organism evidence="3 4">
    <name type="scientific">Astrephomene gubernaculifera</name>
    <dbReference type="NCBI Taxonomy" id="47775"/>
    <lineage>
        <taxon>Eukaryota</taxon>
        <taxon>Viridiplantae</taxon>
        <taxon>Chlorophyta</taxon>
        <taxon>core chlorophytes</taxon>
        <taxon>Chlorophyceae</taxon>
        <taxon>CS clade</taxon>
        <taxon>Chlamydomonadales</taxon>
        <taxon>Astrephomenaceae</taxon>
        <taxon>Astrephomene</taxon>
    </lineage>
</organism>
<gene>
    <name evidence="3" type="ORF">Agub_g4521</name>
</gene>
<dbReference type="PANTHER" id="PTHR46573:SF1">
    <property type="entry name" value="WD REPEAT, SAM AND U-BOX DOMAIN-CONTAINING PROTEIN 1"/>
    <property type="match status" value="1"/>
</dbReference>
<evidence type="ECO:0000256" key="1">
    <source>
        <dbReference type="PROSITE-ProRule" id="PRU00023"/>
    </source>
</evidence>
<dbReference type="InterPro" id="IPR003613">
    <property type="entry name" value="Ubox_domain"/>
</dbReference>
<keyword evidence="4" id="KW-1185">Reference proteome</keyword>
<dbReference type="EMBL" id="BMAR01000005">
    <property type="protein sequence ID" value="GFR43439.1"/>
    <property type="molecule type" value="Genomic_DNA"/>
</dbReference>
<dbReference type="Gene3D" id="3.30.40.10">
    <property type="entry name" value="Zinc/RING finger domain, C3HC4 (zinc finger)"/>
    <property type="match status" value="1"/>
</dbReference>
<protein>
    <recommendedName>
        <fullName evidence="2">U-box domain-containing protein</fullName>
    </recommendedName>
</protein>
<feature type="repeat" description="ANK" evidence="1">
    <location>
        <begin position="62"/>
        <end position="94"/>
    </location>
</feature>
<evidence type="ECO:0000259" key="2">
    <source>
        <dbReference type="PROSITE" id="PS51698"/>
    </source>
</evidence>
<dbReference type="InterPro" id="IPR036770">
    <property type="entry name" value="Ankyrin_rpt-contain_sf"/>
</dbReference>
<evidence type="ECO:0000313" key="3">
    <source>
        <dbReference type="EMBL" id="GFR43439.1"/>
    </source>
</evidence>
<evidence type="ECO:0000313" key="4">
    <source>
        <dbReference type="Proteomes" id="UP001054857"/>
    </source>
</evidence>
<dbReference type="Pfam" id="PF04564">
    <property type="entry name" value="U-box"/>
    <property type="match status" value="1"/>
</dbReference>
<dbReference type="SUPFAM" id="SSF57850">
    <property type="entry name" value="RING/U-box"/>
    <property type="match status" value="1"/>
</dbReference>
<comment type="caution">
    <text evidence="3">The sequence shown here is derived from an EMBL/GenBank/DDBJ whole genome shotgun (WGS) entry which is preliminary data.</text>
</comment>
<dbReference type="PROSITE" id="PS51698">
    <property type="entry name" value="U_BOX"/>
    <property type="match status" value="1"/>
</dbReference>
<dbReference type="AlphaFoldDB" id="A0AAD3DKA4"/>
<dbReference type="PROSITE" id="PS50297">
    <property type="entry name" value="ANK_REP_REGION"/>
    <property type="match status" value="1"/>
</dbReference>
<name>A0AAD3DKA4_9CHLO</name>
<dbReference type="Proteomes" id="UP001054857">
    <property type="component" value="Unassembled WGS sequence"/>
</dbReference>
<feature type="repeat" description="ANK" evidence="1">
    <location>
        <begin position="106"/>
        <end position="138"/>
    </location>
</feature>
<dbReference type="Pfam" id="PF12796">
    <property type="entry name" value="Ank_2"/>
    <property type="match status" value="1"/>
</dbReference>
<dbReference type="PROSITE" id="PS50088">
    <property type="entry name" value="ANK_REPEAT"/>
    <property type="match status" value="2"/>
</dbReference>
<reference evidence="3 4" key="1">
    <citation type="journal article" date="2021" name="Sci. Rep.">
        <title>Genome sequencing of the multicellular alga Astrephomene provides insights into convergent evolution of germ-soma differentiation.</title>
        <authorList>
            <person name="Yamashita S."/>
            <person name="Yamamoto K."/>
            <person name="Matsuzaki R."/>
            <person name="Suzuki S."/>
            <person name="Yamaguchi H."/>
            <person name="Hirooka S."/>
            <person name="Minakuchi Y."/>
            <person name="Miyagishima S."/>
            <person name="Kawachi M."/>
            <person name="Toyoda A."/>
            <person name="Nozaki H."/>
        </authorList>
    </citation>
    <scope>NUCLEOTIDE SEQUENCE [LARGE SCALE GENOMIC DNA]</scope>
    <source>
        <strain evidence="3 4">NIES-4017</strain>
    </source>
</reference>
<dbReference type="InterPro" id="IPR013083">
    <property type="entry name" value="Znf_RING/FYVE/PHD"/>
</dbReference>
<dbReference type="InterPro" id="IPR052085">
    <property type="entry name" value="WD-SAM-U-box"/>
</dbReference>
<feature type="domain" description="U-box" evidence="2">
    <location>
        <begin position="210"/>
        <end position="284"/>
    </location>
</feature>
<accession>A0AAD3DKA4</accession>
<feature type="non-terminal residue" evidence="3">
    <location>
        <position position="310"/>
    </location>
</feature>
<dbReference type="SMART" id="SM00504">
    <property type="entry name" value="Ubox"/>
    <property type="match status" value="1"/>
</dbReference>
<dbReference type="SUPFAM" id="SSF48403">
    <property type="entry name" value="Ankyrin repeat"/>
    <property type="match status" value="1"/>
</dbReference>
<feature type="non-terminal residue" evidence="3">
    <location>
        <position position="1"/>
    </location>
</feature>
<dbReference type="SMART" id="SM00248">
    <property type="entry name" value="ANK"/>
    <property type="match status" value="2"/>
</dbReference>
<dbReference type="PANTHER" id="PTHR46573">
    <property type="entry name" value="WD REPEAT, SAM AND U-BOX DOMAIN-CONTAINING PROTEIN 1"/>
    <property type="match status" value="1"/>
</dbReference>
<keyword evidence="1" id="KW-0040">ANK repeat</keyword>